<dbReference type="RefSeq" id="WP_137089218.1">
    <property type="nucleotide sequence ID" value="NZ_CP028923.1"/>
</dbReference>
<dbReference type="EMBL" id="CP028923">
    <property type="protein sequence ID" value="QCK13621.1"/>
    <property type="molecule type" value="Genomic_DNA"/>
</dbReference>
<dbReference type="Pfam" id="PF02080">
    <property type="entry name" value="TrkA_C"/>
    <property type="match status" value="1"/>
</dbReference>
<evidence type="ECO:0000256" key="1">
    <source>
        <dbReference type="ARBA" id="ARBA00004141"/>
    </source>
</evidence>
<feature type="transmembrane region" description="Helical" evidence="6">
    <location>
        <begin position="93"/>
        <end position="116"/>
    </location>
</feature>
<dbReference type="Proteomes" id="UP000298616">
    <property type="component" value="Chromosome"/>
</dbReference>
<dbReference type="SUPFAM" id="SSF51735">
    <property type="entry name" value="NAD(P)-binding Rossmann-fold domains"/>
    <property type="match status" value="1"/>
</dbReference>
<reference evidence="8 9" key="1">
    <citation type="submission" date="2018-04" db="EMBL/GenBank/DDBJ databases">
        <title>Complete genome uncultured novel isolate.</title>
        <authorList>
            <person name="Merlino G."/>
        </authorList>
    </citation>
    <scope>NUCLEOTIDE SEQUENCE [LARGE SCALE GENOMIC DNA]</scope>
    <source>
        <strain evidence="9">R1DC9</strain>
    </source>
</reference>
<keyword evidence="3 6" id="KW-0812">Transmembrane</keyword>
<feature type="transmembrane region" description="Helical" evidence="6">
    <location>
        <begin position="60"/>
        <end position="81"/>
    </location>
</feature>
<protein>
    <submittedName>
        <fullName evidence="8">Potassium transporter TrkA</fullName>
    </submittedName>
</protein>
<dbReference type="PANTHER" id="PTHR43021">
    <property type="entry name" value="NA(+)/H(+) ANTIPORTER-RELATED"/>
    <property type="match status" value="1"/>
</dbReference>
<dbReference type="Pfam" id="PF02254">
    <property type="entry name" value="TrkA_N"/>
    <property type="match status" value="1"/>
</dbReference>
<feature type="transmembrane region" description="Helical" evidence="6">
    <location>
        <begin position="301"/>
        <end position="320"/>
    </location>
</feature>
<feature type="transmembrane region" description="Helical" evidence="6">
    <location>
        <begin position="231"/>
        <end position="248"/>
    </location>
</feature>
<accession>A0A4D7JD84</accession>
<dbReference type="InterPro" id="IPR003148">
    <property type="entry name" value="RCK_N"/>
</dbReference>
<dbReference type="GO" id="GO:1902600">
    <property type="term" value="P:proton transmembrane transport"/>
    <property type="evidence" value="ECO:0007669"/>
    <property type="project" value="InterPro"/>
</dbReference>
<evidence type="ECO:0000256" key="6">
    <source>
        <dbReference type="SAM" id="Phobius"/>
    </source>
</evidence>
<keyword evidence="2" id="KW-0630">Potassium</keyword>
<organism evidence="8 9">
    <name type="scientific">Mangrovivirga cuniculi</name>
    <dbReference type="NCBI Taxonomy" id="2715131"/>
    <lineage>
        <taxon>Bacteria</taxon>
        <taxon>Pseudomonadati</taxon>
        <taxon>Bacteroidota</taxon>
        <taxon>Cytophagia</taxon>
        <taxon>Cytophagales</taxon>
        <taxon>Mangrovivirgaceae</taxon>
        <taxon>Mangrovivirga</taxon>
    </lineage>
</organism>
<feature type="transmembrane region" description="Helical" evidence="6">
    <location>
        <begin position="326"/>
        <end position="347"/>
    </location>
</feature>
<dbReference type="GO" id="GO:0016020">
    <property type="term" value="C:membrane"/>
    <property type="evidence" value="ECO:0007669"/>
    <property type="project" value="UniProtKB-SubCell"/>
</dbReference>
<keyword evidence="9" id="KW-1185">Reference proteome</keyword>
<dbReference type="GO" id="GO:0008324">
    <property type="term" value="F:monoatomic cation transmembrane transporter activity"/>
    <property type="evidence" value="ECO:0007669"/>
    <property type="project" value="InterPro"/>
</dbReference>
<comment type="subcellular location">
    <subcellularLocation>
        <location evidence="1">Membrane</location>
        <topology evidence="1">Multi-pass membrane protein</topology>
    </subcellularLocation>
</comment>
<dbReference type="InterPro" id="IPR036721">
    <property type="entry name" value="RCK_C_sf"/>
</dbReference>
<evidence type="ECO:0000256" key="4">
    <source>
        <dbReference type="ARBA" id="ARBA00022989"/>
    </source>
</evidence>
<dbReference type="InterPro" id="IPR036291">
    <property type="entry name" value="NAD(P)-bd_dom_sf"/>
</dbReference>
<dbReference type="AlphaFoldDB" id="A0A4D7JD84"/>
<evidence type="ECO:0000259" key="7">
    <source>
        <dbReference type="PROSITE" id="PS51202"/>
    </source>
</evidence>
<keyword evidence="2" id="KW-0406">Ion transport</keyword>
<dbReference type="Gene3D" id="3.40.50.720">
    <property type="entry name" value="NAD(P)-binding Rossmann-like Domain"/>
    <property type="match status" value="1"/>
</dbReference>
<dbReference type="GO" id="GO:0015297">
    <property type="term" value="F:antiporter activity"/>
    <property type="evidence" value="ECO:0007669"/>
    <property type="project" value="InterPro"/>
</dbReference>
<keyword evidence="5 6" id="KW-0472">Membrane</keyword>
<dbReference type="InterPro" id="IPR006037">
    <property type="entry name" value="RCK_C"/>
</dbReference>
<proteinExistence type="predicted"/>
<keyword evidence="2" id="KW-0633">Potassium transport</keyword>
<feature type="transmembrane region" description="Helical" evidence="6">
    <location>
        <begin position="131"/>
        <end position="153"/>
    </location>
</feature>
<dbReference type="Pfam" id="PF00999">
    <property type="entry name" value="Na_H_Exchanger"/>
    <property type="match status" value="1"/>
</dbReference>
<feature type="transmembrane region" description="Helical" evidence="6">
    <location>
        <begin position="36"/>
        <end position="54"/>
    </location>
</feature>
<sequence length="642" mass="72263">MFDLNFWVALGGFAIVAIAAWKIAEFIQSRLGLPRITGLLISGLIAGPFIFNLIPSHSIIRLEYLFDLCLAFIAFAAGNELKIKELRSSGKAIFWQTLGQMVVTFLVSFALIYWLVNNLEVLSEVSSEIKFGVSLLAATIFITRSPEAAIAVVNELRAHGPLTRISMGVIVIKDVLVIMVFAVCFSIVQSLLLGQEFSGWFVLLLCANLIVTITIGYFLGALIDKVLRFNLNFKASGALILFFGFGIFRFTDFVKHVFDYFFHIEVYLEPLLICIVASFQVTNYSRQRLAFSKIIHDLGPYIYLIFFTLTGASVSVDVLLKVWPIALGLFVIRIIALFVGSVSVGRLSRFNWPNTMRSWMPYITQAGVALSLTTESFVVFGEWQQIFSTTMIALIVINQFVGPPLYKYYIQKAGEAHTKGALKGFEGSRDVLIFGNDRQAISLSQVLKENKWNAKIVTLENESLDGITEGFDQVIIPKFNKTYFDALEMEKVESIVLMRNDEENLQICEEVYEKFGIDRIVVKLNDRYFFNKFHELGAKIIEPGTAILSLLDHYVRSPEATSLLLGMQEHQDTIELELVSDELHGMALRDISLPADVIVLSIKRRGHLIISHGYTRLRKGDLVTLVGDKDSLEEVSLRFEKD</sequence>
<gene>
    <name evidence="8" type="ORF">DCC35_02045</name>
</gene>
<dbReference type="PANTHER" id="PTHR43021:SF2">
    <property type="entry name" value="CATION_H+ EXCHANGER DOMAIN-CONTAINING PROTEIN"/>
    <property type="match status" value="1"/>
</dbReference>
<evidence type="ECO:0000256" key="2">
    <source>
        <dbReference type="ARBA" id="ARBA00022538"/>
    </source>
</evidence>
<dbReference type="Gene3D" id="1.20.1530.20">
    <property type="match status" value="1"/>
</dbReference>
<dbReference type="PROSITE" id="PS51202">
    <property type="entry name" value="RCK_C"/>
    <property type="match status" value="1"/>
</dbReference>
<feature type="transmembrane region" description="Helical" evidence="6">
    <location>
        <begin position="359"/>
        <end position="380"/>
    </location>
</feature>
<dbReference type="SUPFAM" id="SSF116726">
    <property type="entry name" value="TrkA C-terminal domain-like"/>
    <property type="match status" value="1"/>
</dbReference>
<feature type="domain" description="RCK C-terminal" evidence="7">
    <location>
        <begin position="560"/>
        <end position="641"/>
    </location>
</feature>
<dbReference type="InterPro" id="IPR006153">
    <property type="entry name" value="Cation/H_exchanger_TM"/>
</dbReference>
<feature type="transmembrane region" description="Helical" evidence="6">
    <location>
        <begin position="6"/>
        <end position="24"/>
    </location>
</feature>
<feature type="transmembrane region" description="Helical" evidence="6">
    <location>
        <begin position="200"/>
        <end position="219"/>
    </location>
</feature>
<dbReference type="InterPro" id="IPR038770">
    <property type="entry name" value="Na+/solute_symporter_sf"/>
</dbReference>
<evidence type="ECO:0000313" key="8">
    <source>
        <dbReference type="EMBL" id="QCK13621.1"/>
    </source>
</evidence>
<dbReference type="OrthoDB" id="9783404at2"/>
<evidence type="ECO:0000256" key="3">
    <source>
        <dbReference type="ARBA" id="ARBA00022692"/>
    </source>
</evidence>
<feature type="transmembrane region" description="Helical" evidence="6">
    <location>
        <begin position="260"/>
        <end position="281"/>
    </location>
</feature>
<evidence type="ECO:0000313" key="9">
    <source>
        <dbReference type="Proteomes" id="UP000298616"/>
    </source>
</evidence>
<keyword evidence="2" id="KW-0813">Transport</keyword>
<feature type="transmembrane region" description="Helical" evidence="6">
    <location>
        <begin position="165"/>
        <end position="188"/>
    </location>
</feature>
<dbReference type="KEGG" id="fpf:DCC35_02045"/>
<keyword evidence="4 6" id="KW-1133">Transmembrane helix</keyword>
<name>A0A4D7JD84_9BACT</name>
<dbReference type="GO" id="GO:0006813">
    <property type="term" value="P:potassium ion transport"/>
    <property type="evidence" value="ECO:0007669"/>
    <property type="project" value="UniProtKB-KW"/>
</dbReference>
<evidence type="ECO:0000256" key="5">
    <source>
        <dbReference type="ARBA" id="ARBA00023136"/>
    </source>
</evidence>
<dbReference type="Gene3D" id="3.30.70.1450">
    <property type="entry name" value="Regulator of K+ conductance, C-terminal domain"/>
    <property type="match status" value="1"/>
</dbReference>